<feature type="region of interest" description="Disordered" evidence="1">
    <location>
        <begin position="21"/>
        <end position="53"/>
    </location>
</feature>
<gene>
    <name evidence="2" type="ORF">Celaphus_00013626</name>
</gene>
<organism evidence="2 3">
    <name type="scientific">Cervus elaphus hippelaphus</name>
    <name type="common">European red deer</name>
    <dbReference type="NCBI Taxonomy" id="46360"/>
    <lineage>
        <taxon>Eukaryota</taxon>
        <taxon>Metazoa</taxon>
        <taxon>Chordata</taxon>
        <taxon>Craniata</taxon>
        <taxon>Vertebrata</taxon>
        <taxon>Euteleostomi</taxon>
        <taxon>Mammalia</taxon>
        <taxon>Eutheria</taxon>
        <taxon>Laurasiatheria</taxon>
        <taxon>Artiodactyla</taxon>
        <taxon>Ruminantia</taxon>
        <taxon>Pecora</taxon>
        <taxon>Cervidae</taxon>
        <taxon>Cervinae</taxon>
        <taxon>Cervus</taxon>
    </lineage>
</organism>
<keyword evidence="3" id="KW-1185">Reference proteome</keyword>
<feature type="non-terminal residue" evidence="2">
    <location>
        <position position="199"/>
    </location>
</feature>
<evidence type="ECO:0000313" key="3">
    <source>
        <dbReference type="Proteomes" id="UP000242450"/>
    </source>
</evidence>
<name>A0A212DHE7_CEREH</name>
<dbReference type="AlphaFoldDB" id="A0A212DHE7"/>
<accession>A0A212DHE7</accession>
<reference evidence="2 3" key="1">
    <citation type="journal article" date="2018" name="Mol. Genet. Genomics">
        <title>The red deer Cervus elaphus genome CerEla1.0: sequencing, annotating, genes, and chromosomes.</title>
        <authorList>
            <person name="Bana N.A."/>
            <person name="Nyiri A."/>
            <person name="Nagy J."/>
            <person name="Frank K."/>
            <person name="Nagy T."/>
            <person name="Steger V."/>
            <person name="Schiller M."/>
            <person name="Lakatos P."/>
            <person name="Sugar L."/>
            <person name="Horn P."/>
            <person name="Barta E."/>
            <person name="Orosz L."/>
        </authorList>
    </citation>
    <scope>NUCLEOTIDE SEQUENCE [LARGE SCALE GENOMIC DNA]</scope>
    <source>
        <strain evidence="2">Hungarian</strain>
    </source>
</reference>
<dbReference type="Proteomes" id="UP000242450">
    <property type="component" value="Chromosome 2"/>
</dbReference>
<proteinExistence type="predicted"/>
<comment type="caution">
    <text evidence="2">The sequence shown here is derived from an EMBL/GenBank/DDBJ whole genome shotgun (WGS) entry which is preliminary data.</text>
</comment>
<sequence length="199" mass="21769">MSDQVNTRLKALKARVTLRGPCTLGGKEKADRVKPFRGTLPGESKTPSGESVPSQNWMLEISKREKQLRRRASVSWLSSGSRGTQLTLHLSYRRGGLPGSLALLTRSSTSCLRPSSSCRNQNAPVAVRHRKELACHSGLVCPAFLTRQSSRLVSGSSSLSSFLDSSSLKKRPGKAQLLQMCLFSLVFLNNSLFHKTVSL</sequence>
<dbReference type="EMBL" id="MKHE01000002">
    <property type="protein sequence ID" value="OWK17621.1"/>
    <property type="molecule type" value="Genomic_DNA"/>
</dbReference>
<evidence type="ECO:0000313" key="2">
    <source>
        <dbReference type="EMBL" id="OWK17621.1"/>
    </source>
</evidence>
<evidence type="ECO:0000256" key="1">
    <source>
        <dbReference type="SAM" id="MobiDB-lite"/>
    </source>
</evidence>
<protein>
    <submittedName>
        <fullName evidence="2">EI24</fullName>
    </submittedName>
</protein>